<reference evidence="8" key="1">
    <citation type="submission" date="2021-03" db="EMBL/GenBank/DDBJ databases">
        <title>Genomic Encyclopedia of Type Strains, Phase IV (KMG-IV): sequencing the most valuable type-strain genomes for metagenomic binning, comparative biology and taxonomic classification.</title>
        <authorList>
            <person name="Goeker M."/>
        </authorList>
    </citation>
    <scope>NUCLEOTIDE SEQUENCE</scope>
    <source>
        <strain evidence="8">DSM 107338</strain>
    </source>
</reference>
<name>A0A9X0Z285_9BACI</name>
<comment type="similarity">
    <text evidence="1">Belongs to the UPF0758 family.</text>
</comment>
<keyword evidence="9" id="KW-1185">Reference proteome</keyword>
<evidence type="ECO:0000313" key="9">
    <source>
        <dbReference type="Proteomes" id="UP001138793"/>
    </source>
</evidence>
<dbReference type="Pfam" id="PF04002">
    <property type="entry name" value="RadC"/>
    <property type="match status" value="1"/>
</dbReference>
<dbReference type="AlphaFoldDB" id="A0A9X0Z285"/>
<protein>
    <submittedName>
        <fullName evidence="8">DNA repair protein RadC</fullName>
    </submittedName>
</protein>
<dbReference type="EMBL" id="JAGGMB010000024">
    <property type="protein sequence ID" value="MBP2079964.1"/>
    <property type="molecule type" value="Genomic_DNA"/>
</dbReference>
<dbReference type="PROSITE" id="PS50249">
    <property type="entry name" value="MPN"/>
    <property type="match status" value="1"/>
</dbReference>
<keyword evidence="3" id="KW-0479">Metal-binding</keyword>
<sequence>METIYEIQRIKQVVSEIKVDKRFIRSPEDAADIAREFIGDEDREVFLVACLNTKNAVVAVHRAHVGSLNASICHPREIFKAAILNNAASIICFHNHPSGSTIQSPEDVEVTKRLYAAGNMIGIEMFDHIIIGGNNSSYISMREKGYF</sequence>
<dbReference type="InterPro" id="IPR025657">
    <property type="entry name" value="RadC_JAB"/>
</dbReference>
<accession>A0A9X0Z285</accession>
<organism evidence="8 9">
    <name type="scientific">Oceanobacillus polygoni</name>
    <dbReference type="NCBI Taxonomy" id="1235259"/>
    <lineage>
        <taxon>Bacteria</taxon>
        <taxon>Bacillati</taxon>
        <taxon>Bacillota</taxon>
        <taxon>Bacilli</taxon>
        <taxon>Bacillales</taxon>
        <taxon>Bacillaceae</taxon>
        <taxon>Oceanobacillus</taxon>
    </lineage>
</organism>
<dbReference type="PANTHER" id="PTHR30471:SF3">
    <property type="entry name" value="UPF0758 PROTEIN YEES-RELATED"/>
    <property type="match status" value="1"/>
</dbReference>
<dbReference type="InterPro" id="IPR037518">
    <property type="entry name" value="MPN"/>
</dbReference>
<dbReference type="PROSITE" id="PS01302">
    <property type="entry name" value="UPF0758"/>
    <property type="match status" value="1"/>
</dbReference>
<keyword evidence="5" id="KW-0862">Zinc</keyword>
<evidence type="ECO:0000256" key="4">
    <source>
        <dbReference type="ARBA" id="ARBA00022801"/>
    </source>
</evidence>
<dbReference type="Gene3D" id="3.40.140.10">
    <property type="entry name" value="Cytidine Deaminase, domain 2"/>
    <property type="match status" value="1"/>
</dbReference>
<comment type="caution">
    <text evidence="8">The sequence shown here is derived from an EMBL/GenBank/DDBJ whole genome shotgun (WGS) entry which is preliminary data.</text>
</comment>
<proteinExistence type="inferred from homology"/>
<gene>
    <name evidence="8" type="ORF">J2Z64_004273</name>
</gene>
<dbReference type="OrthoDB" id="9804482at2"/>
<dbReference type="CDD" id="cd08071">
    <property type="entry name" value="MPN_DUF2466"/>
    <property type="match status" value="1"/>
</dbReference>
<dbReference type="InterPro" id="IPR001405">
    <property type="entry name" value="UPF0758"/>
</dbReference>
<keyword evidence="4" id="KW-0378">Hydrolase</keyword>
<keyword evidence="2" id="KW-0645">Protease</keyword>
<dbReference type="InterPro" id="IPR020891">
    <property type="entry name" value="UPF0758_CS"/>
</dbReference>
<dbReference type="GO" id="GO:0006508">
    <property type="term" value="P:proteolysis"/>
    <property type="evidence" value="ECO:0007669"/>
    <property type="project" value="UniProtKB-KW"/>
</dbReference>
<evidence type="ECO:0000259" key="7">
    <source>
        <dbReference type="PROSITE" id="PS50249"/>
    </source>
</evidence>
<feature type="domain" description="MPN" evidence="7">
    <location>
        <begin position="23"/>
        <end position="147"/>
    </location>
</feature>
<evidence type="ECO:0000256" key="5">
    <source>
        <dbReference type="ARBA" id="ARBA00022833"/>
    </source>
</evidence>
<evidence type="ECO:0000256" key="1">
    <source>
        <dbReference type="ARBA" id="ARBA00010243"/>
    </source>
</evidence>
<evidence type="ECO:0000256" key="2">
    <source>
        <dbReference type="ARBA" id="ARBA00022670"/>
    </source>
</evidence>
<dbReference type="GO" id="GO:0008237">
    <property type="term" value="F:metallopeptidase activity"/>
    <property type="evidence" value="ECO:0007669"/>
    <property type="project" value="UniProtKB-KW"/>
</dbReference>
<dbReference type="PANTHER" id="PTHR30471">
    <property type="entry name" value="DNA REPAIR PROTEIN RADC"/>
    <property type="match status" value="1"/>
</dbReference>
<keyword evidence="6" id="KW-0482">Metalloprotease</keyword>
<evidence type="ECO:0000256" key="6">
    <source>
        <dbReference type="ARBA" id="ARBA00023049"/>
    </source>
</evidence>
<evidence type="ECO:0000256" key="3">
    <source>
        <dbReference type="ARBA" id="ARBA00022723"/>
    </source>
</evidence>
<evidence type="ECO:0000313" key="8">
    <source>
        <dbReference type="EMBL" id="MBP2079964.1"/>
    </source>
</evidence>
<dbReference type="GO" id="GO:0046872">
    <property type="term" value="F:metal ion binding"/>
    <property type="evidence" value="ECO:0007669"/>
    <property type="project" value="UniProtKB-KW"/>
</dbReference>
<dbReference type="Proteomes" id="UP001138793">
    <property type="component" value="Unassembled WGS sequence"/>
</dbReference>
<dbReference type="RefSeq" id="WP_149473136.1">
    <property type="nucleotide sequence ID" value="NZ_JAGGMB010000024.1"/>
</dbReference>